<feature type="binding site" evidence="1">
    <location>
        <position position="191"/>
    </location>
    <ligand>
        <name>ATP</name>
        <dbReference type="ChEBI" id="CHEBI:30616"/>
    </ligand>
</feature>
<name>A0ABW1SWU2_9ACTN</name>
<protein>
    <recommendedName>
        <fullName evidence="1">Glucosamine kinase</fullName>
        <shortName evidence="1">GlcN kinase</shortName>
        <shortName evidence="1">GlcNK</shortName>
        <ecNumber evidence="1">2.7.1.8</ecNumber>
    </recommendedName>
</protein>
<feature type="binding site" evidence="1">
    <location>
        <position position="409"/>
    </location>
    <ligand>
        <name>D-glucosamine</name>
        <dbReference type="ChEBI" id="CHEBI:58723"/>
    </ligand>
</feature>
<keyword evidence="1" id="KW-0547">Nucleotide-binding</keyword>
<keyword evidence="1" id="KW-0460">Magnesium</keyword>
<comment type="subunit">
    <text evidence="1">Monomer.</text>
</comment>
<dbReference type="EMBL" id="JBHSTI010000002">
    <property type="protein sequence ID" value="MFC6236487.1"/>
    <property type="molecule type" value="Genomic_DNA"/>
</dbReference>
<feature type="short sequence motif" description="Substrate specificity determinant motif" evidence="1">
    <location>
        <begin position="405"/>
        <end position="420"/>
    </location>
</feature>
<proteinExistence type="inferred from homology"/>
<feature type="binding site" evidence="1">
    <location>
        <position position="319"/>
    </location>
    <ligand>
        <name>Mg(2+)</name>
        <dbReference type="ChEBI" id="CHEBI:18420"/>
        <label>2</label>
    </ligand>
</feature>
<dbReference type="HAMAP" id="MF_02218">
    <property type="entry name" value="GlcN_kinase"/>
    <property type="match status" value="1"/>
</dbReference>
<keyword evidence="3" id="KW-1185">Reference proteome</keyword>
<comment type="function">
    <text evidence="1">Catalyzes the ATP-dependent phosphorylation of D-glucosamine (GlcN) to D-glucosamine 6-phosphate. May be involved in the phosphorylation of acquired extracellular GlcN derived from the hydrolysis of chitosan, i.e., in the incorporation of exogenous GlcN into the bacterial GlcNAc metabolism.</text>
</comment>
<dbReference type="Gene3D" id="3.90.1200.10">
    <property type="match status" value="1"/>
</dbReference>
<feature type="binding site" evidence="1">
    <location>
        <position position="317"/>
    </location>
    <ligand>
        <name>Mg(2+)</name>
        <dbReference type="ChEBI" id="CHEBI:18420"/>
        <label>1</label>
    </ligand>
</feature>
<organism evidence="2 3">
    <name type="scientific">Longivirga aurantiaca</name>
    <dbReference type="NCBI Taxonomy" id="1837743"/>
    <lineage>
        <taxon>Bacteria</taxon>
        <taxon>Bacillati</taxon>
        <taxon>Actinomycetota</taxon>
        <taxon>Actinomycetes</taxon>
        <taxon>Sporichthyales</taxon>
        <taxon>Sporichthyaceae</taxon>
        <taxon>Longivirga</taxon>
    </lineage>
</organism>
<keyword evidence="1" id="KW-0418">Kinase</keyword>
<comment type="caution">
    <text evidence="2">The sequence shown here is derived from an EMBL/GenBank/DDBJ whole genome shotgun (WGS) entry which is preliminary data.</text>
</comment>
<feature type="binding site" evidence="1">
    <location>
        <position position="317"/>
    </location>
    <ligand>
        <name>Mg(2+)</name>
        <dbReference type="ChEBI" id="CHEBI:18420"/>
        <label>2</label>
    </ligand>
</feature>
<feature type="binding site" evidence="1">
    <location>
        <position position="131"/>
    </location>
    <ligand>
        <name>ATP</name>
        <dbReference type="ChEBI" id="CHEBI:30616"/>
    </ligand>
</feature>
<evidence type="ECO:0000313" key="3">
    <source>
        <dbReference type="Proteomes" id="UP001596138"/>
    </source>
</evidence>
<keyword evidence="1" id="KW-0067">ATP-binding</keyword>
<evidence type="ECO:0000313" key="2">
    <source>
        <dbReference type="EMBL" id="MFC6236487.1"/>
    </source>
</evidence>
<gene>
    <name evidence="2" type="ORF">ACFQGU_01255</name>
</gene>
<comment type="similarity">
    <text evidence="1">Belongs to the actinobacterial glucosamine kinase family.</text>
</comment>
<dbReference type="InterPro" id="IPR011009">
    <property type="entry name" value="Kinase-like_dom_sf"/>
</dbReference>
<feature type="binding site" evidence="1">
    <location>
        <position position="298"/>
    </location>
    <ligand>
        <name>D-glucosamine</name>
        <dbReference type="ChEBI" id="CHEBI:58723"/>
    </ligand>
</feature>
<keyword evidence="1" id="KW-0808">Transferase</keyword>
<accession>A0ABW1SWU2</accession>
<comment type="caution">
    <text evidence="1">Lacks conserved residue(s) required for the propagation of feature annotation.</text>
</comment>
<evidence type="ECO:0000256" key="1">
    <source>
        <dbReference type="HAMAP-Rule" id="MF_02218"/>
    </source>
</evidence>
<dbReference type="InterPro" id="IPR043674">
    <property type="entry name" value="GlcN_kinase"/>
</dbReference>
<feature type="binding site" evidence="1">
    <location>
        <position position="303"/>
    </location>
    <ligand>
        <name>Mg(2+)</name>
        <dbReference type="ChEBI" id="CHEBI:18420"/>
        <label>1</label>
    </ligand>
</feature>
<dbReference type="RefSeq" id="WP_386763532.1">
    <property type="nucleotide sequence ID" value="NZ_JBHSTI010000002.1"/>
</dbReference>
<comment type="cofactor">
    <cofactor evidence="1">
        <name>Mg(2+)</name>
        <dbReference type="ChEBI" id="CHEBI:18420"/>
    </cofactor>
    <text evidence="1">Binds 2 Mg(2+) ions per subunit.</text>
</comment>
<sequence>MTSPWTDLVAAADPSLVLPVRPRGATTEVTGPLSLVDLIDLGGGHSVGVVQTGDGDRWTVPLVREGDTVRRSLPGDGTAERLVALLVQDTHASSGPYRVSAWHHETVTGERGVTVDQTNESVVVGERAVVKWSLRLPSDGEPGSPAPQRLAALASAGFGETPRPWGTLERVVDGRAVLLAAVVEFLPGAVDGWDWMVEDVRAYARGDLALDAALAPSRRLGSLTARMHVAFAATGRGEATAEQAEAWSQAARADLAEALEVVGGHEGDRLRARAPRIEAELDVLASAAGAVLIDVHGDHHVGQVLRYGDPAQYSVTDLDGNPVLTPSERLVRRPAAVDVAGMLASLDHVGRVVLFRTEGVDAAAVRIWIEQAQAAFLHDYRETLAGMMSADLLDERLLLPLRLHQEVREYLYAVRHLPHWVYVPDLALADLIPSEE</sequence>
<keyword evidence="1" id="KW-0119">Carbohydrate metabolism</keyword>
<comment type="catalytic activity">
    <reaction evidence="1">
        <text>D-glucosamine + ATP = D-glucosamine 6-phosphate + ADP + H(+)</text>
        <dbReference type="Rhea" id="RHEA:10948"/>
        <dbReference type="ChEBI" id="CHEBI:15378"/>
        <dbReference type="ChEBI" id="CHEBI:30616"/>
        <dbReference type="ChEBI" id="CHEBI:58723"/>
        <dbReference type="ChEBI" id="CHEBI:58725"/>
        <dbReference type="ChEBI" id="CHEBI:456216"/>
        <dbReference type="EC" id="2.7.1.8"/>
    </reaction>
</comment>
<keyword evidence="1" id="KW-0479">Metal-binding</keyword>
<dbReference type="EC" id="2.7.1.8" evidence="1"/>
<reference evidence="3" key="1">
    <citation type="journal article" date="2019" name="Int. J. Syst. Evol. Microbiol.">
        <title>The Global Catalogue of Microorganisms (GCM) 10K type strain sequencing project: providing services to taxonomists for standard genome sequencing and annotation.</title>
        <authorList>
            <consortium name="The Broad Institute Genomics Platform"/>
            <consortium name="The Broad Institute Genome Sequencing Center for Infectious Disease"/>
            <person name="Wu L."/>
            <person name="Ma J."/>
        </authorList>
    </citation>
    <scope>NUCLEOTIDE SEQUENCE [LARGE SCALE GENOMIC DNA]</scope>
    <source>
        <strain evidence="3">CGMCC 4.7317</strain>
    </source>
</reference>
<dbReference type="SUPFAM" id="SSF56112">
    <property type="entry name" value="Protein kinase-like (PK-like)"/>
    <property type="match status" value="1"/>
</dbReference>
<dbReference type="Proteomes" id="UP001596138">
    <property type="component" value="Unassembled WGS sequence"/>
</dbReference>